<protein>
    <submittedName>
        <fullName evidence="1">Uncharacterized protein</fullName>
    </submittedName>
</protein>
<dbReference type="AlphaFoldDB" id="A0A0S2IRY8"/>
<evidence type="ECO:0000313" key="2">
    <source>
        <dbReference type="Proteomes" id="UP000058857"/>
    </source>
</evidence>
<proteinExistence type="predicted"/>
<dbReference type="PATRIC" id="fig|280505.15.peg.2129"/>
<dbReference type="Proteomes" id="UP000058857">
    <property type="component" value="Chromosome 1"/>
</dbReference>
<name>A0A0S2IRY8_LEPBO</name>
<accession>A0A0S2IRY8</accession>
<gene>
    <name evidence="1" type="ORF">LBBP_02176</name>
</gene>
<organism evidence="1">
    <name type="scientific">Leptospira borgpetersenii serovar Ballum</name>
    <dbReference type="NCBI Taxonomy" id="280505"/>
    <lineage>
        <taxon>Bacteria</taxon>
        <taxon>Pseudomonadati</taxon>
        <taxon>Spirochaetota</taxon>
        <taxon>Spirochaetia</taxon>
        <taxon>Leptospirales</taxon>
        <taxon>Leptospiraceae</taxon>
        <taxon>Leptospira</taxon>
    </lineage>
</organism>
<reference evidence="1 2" key="1">
    <citation type="journal article" date="2015" name="PLoS Negl. Trop. Dis.">
        <title>Distribution of Plasmids in Distinct Leptospira Pathogenic Species.</title>
        <authorList>
            <person name="Wang Y."/>
            <person name="Zhuang X."/>
            <person name="Zhong Y."/>
            <person name="Zhang C."/>
            <person name="Zhang Y."/>
            <person name="Zeng L."/>
            <person name="Zhu Y."/>
            <person name="He P."/>
            <person name="Dong K."/>
            <person name="Pal U."/>
            <person name="Guo X."/>
            <person name="Qin J."/>
        </authorList>
    </citation>
    <scope>NUCLEOTIDE SEQUENCE [LARGE SCALE GENOMIC DNA]</scope>
    <source>
        <strain evidence="1 2">56604</strain>
    </source>
</reference>
<dbReference type="EMBL" id="CP012029">
    <property type="protein sequence ID" value="ALO26436.1"/>
    <property type="molecule type" value="Genomic_DNA"/>
</dbReference>
<sequence>MSFLFDRCPSYLRENGQKFMAAKKNQAANYVGMAVFSEDYCENLTNMSSV</sequence>
<evidence type="ECO:0000313" key="1">
    <source>
        <dbReference type="EMBL" id="ALO26436.1"/>
    </source>
</evidence>